<dbReference type="GO" id="GO:0005789">
    <property type="term" value="C:endoplasmic reticulum membrane"/>
    <property type="evidence" value="ECO:0007669"/>
    <property type="project" value="TreeGrafter"/>
</dbReference>
<evidence type="ECO:0000256" key="3">
    <source>
        <dbReference type="ARBA" id="ARBA00022927"/>
    </source>
</evidence>
<dbReference type="PIRSF" id="PIRSF028865">
    <property type="entry name" value="Membrin-2"/>
    <property type="match status" value="1"/>
</dbReference>
<evidence type="ECO:0000256" key="2">
    <source>
        <dbReference type="ARBA" id="ARBA00022692"/>
    </source>
</evidence>
<name>A0A9N9TR94_PHYSR</name>
<sequence>MDTLYNQTNKLIQQTQASFQLLEGNGTNAIEIESEIQQKLELINSNCSKLDLYILKVPLEQRQNAKMRCDQLKYDNRHLRAALAAAQQKRARREAAVNEREQLLNRRFAPNPDITAINIDYAVQHQNSLQNANQGIDEMLYTGANTLDSLRTQRITLKGAHKKIMDMASTLGLSSHTLRLIQKRVSEDKVILLLGMLITLIVIVLVIIFLT</sequence>
<proteinExistence type="inferred from homology"/>
<evidence type="ECO:0008006" key="15">
    <source>
        <dbReference type="Google" id="ProtNLM"/>
    </source>
</evidence>
<evidence type="ECO:0000256" key="10">
    <source>
        <dbReference type="PIRNR" id="PIRNR028865"/>
    </source>
</evidence>
<dbReference type="CDD" id="cd15863">
    <property type="entry name" value="SNARE_GS27"/>
    <property type="match status" value="1"/>
</dbReference>
<evidence type="ECO:0000256" key="8">
    <source>
        <dbReference type="ARBA" id="ARBA00037862"/>
    </source>
</evidence>
<comment type="similarity">
    <text evidence="9 10">Belongs to the GOSR2 family.</text>
</comment>
<dbReference type="GO" id="GO:0012507">
    <property type="term" value="C:ER to Golgi transport vesicle membrane"/>
    <property type="evidence" value="ECO:0007669"/>
    <property type="project" value="TreeGrafter"/>
</dbReference>
<dbReference type="PANTHER" id="PTHR21230:SF1">
    <property type="entry name" value="GOLGI SNAP RECEPTOR COMPLEX MEMBER 2"/>
    <property type="match status" value="1"/>
</dbReference>
<dbReference type="Proteomes" id="UP001153712">
    <property type="component" value="Chromosome 6"/>
</dbReference>
<evidence type="ECO:0000313" key="13">
    <source>
        <dbReference type="EMBL" id="CAG9863109.1"/>
    </source>
</evidence>
<keyword evidence="1 10" id="KW-0813">Transport</keyword>
<comment type="function">
    <text evidence="7 10">Involved in transport of proteins from the cis/medial-Golgi to the trans-Golgi network.</text>
</comment>
<evidence type="ECO:0000256" key="9">
    <source>
        <dbReference type="ARBA" id="ARBA00038172"/>
    </source>
</evidence>
<dbReference type="GO" id="GO:0031201">
    <property type="term" value="C:SNARE complex"/>
    <property type="evidence" value="ECO:0007669"/>
    <property type="project" value="TreeGrafter"/>
</dbReference>
<feature type="transmembrane region" description="Helical" evidence="12">
    <location>
        <begin position="190"/>
        <end position="210"/>
    </location>
</feature>
<dbReference type="GO" id="GO:0005794">
    <property type="term" value="C:Golgi apparatus"/>
    <property type="evidence" value="ECO:0007669"/>
    <property type="project" value="UniProtKB-SubCell"/>
</dbReference>
<organism evidence="13 14">
    <name type="scientific">Phyllotreta striolata</name>
    <name type="common">Striped flea beetle</name>
    <name type="synonym">Crioceris striolata</name>
    <dbReference type="NCBI Taxonomy" id="444603"/>
    <lineage>
        <taxon>Eukaryota</taxon>
        <taxon>Metazoa</taxon>
        <taxon>Ecdysozoa</taxon>
        <taxon>Arthropoda</taxon>
        <taxon>Hexapoda</taxon>
        <taxon>Insecta</taxon>
        <taxon>Pterygota</taxon>
        <taxon>Neoptera</taxon>
        <taxon>Endopterygota</taxon>
        <taxon>Coleoptera</taxon>
        <taxon>Polyphaga</taxon>
        <taxon>Cucujiformia</taxon>
        <taxon>Chrysomeloidea</taxon>
        <taxon>Chrysomelidae</taxon>
        <taxon>Galerucinae</taxon>
        <taxon>Alticini</taxon>
        <taxon>Phyllotreta</taxon>
    </lineage>
</organism>
<keyword evidence="14" id="KW-1185">Reference proteome</keyword>
<dbReference type="Pfam" id="PF12352">
    <property type="entry name" value="V-SNARE_C"/>
    <property type="match status" value="1"/>
</dbReference>
<dbReference type="PANTHER" id="PTHR21230">
    <property type="entry name" value="VESICLE TRANSPORT V-SNARE PROTEIN VTI1-RELATED"/>
    <property type="match status" value="1"/>
</dbReference>
<dbReference type="GO" id="GO:0015031">
    <property type="term" value="P:protein transport"/>
    <property type="evidence" value="ECO:0007669"/>
    <property type="project" value="UniProtKB-KW"/>
</dbReference>
<evidence type="ECO:0000256" key="12">
    <source>
        <dbReference type="SAM" id="Phobius"/>
    </source>
</evidence>
<accession>A0A9N9TR94</accession>
<evidence type="ECO:0000256" key="7">
    <source>
        <dbReference type="ARBA" id="ARBA00037078"/>
    </source>
</evidence>
<evidence type="ECO:0000256" key="4">
    <source>
        <dbReference type="ARBA" id="ARBA00022989"/>
    </source>
</evidence>
<keyword evidence="4 12" id="KW-1133">Transmembrane helix</keyword>
<evidence type="ECO:0000256" key="6">
    <source>
        <dbReference type="ARBA" id="ARBA00023136"/>
    </source>
</evidence>
<evidence type="ECO:0000256" key="11">
    <source>
        <dbReference type="SAM" id="Coils"/>
    </source>
</evidence>
<evidence type="ECO:0000256" key="1">
    <source>
        <dbReference type="ARBA" id="ARBA00022448"/>
    </source>
</evidence>
<reference evidence="13" key="1">
    <citation type="submission" date="2022-01" db="EMBL/GenBank/DDBJ databases">
        <authorList>
            <person name="King R."/>
        </authorList>
    </citation>
    <scope>NUCLEOTIDE SEQUENCE</scope>
</reference>
<dbReference type="GO" id="GO:0005484">
    <property type="term" value="F:SNAP receptor activity"/>
    <property type="evidence" value="ECO:0007669"/>
    <property type="project" value="InterPro"/>
</dbReference>
<protein>
    <recommendedName>
        <fullName evidence="15">Golgi SNAP receptor complex member 2</fullName>
    </recommendedName>
</protein>
<feature type="coiled-coil region" evidence="11">
    <location>
        <begin position="69"/>
        <end position="106"/>
    </location>
</feature>
<dbReference type="SUPFAM" id="SSF58038">
    <property type="entry name" value="SNARE fusion complex"/>
    <property type="match status" value="1"/>
</dbReference>
<dbReference type="EMBL" id="OU900099">
    <property type="protein sequence ID" value="CAG9863109.1"/>
    <property type="molecule type" value="Genomic_DNA"/>
</dbReference>
<dbReference type="GO" id="GO:0006906">
    <property type="term" value="P:vesicle fusion"/>
    <property type="evidence" value="ECO:0007669"/>
    <property type="project" value="TreeGrafter"/>
</dbReference>
<evidence type="ECO:0000256" key="5">
    <source>
        <dbReference type="ARBA" id="ARBA00023034"/>
    </source>
</evidence>
<keyword evidence="2 12" id="KW-0812">Transmembrane</keyword>
<dbReference type="GO" id="GO:0000149">
    <property type="term" value="F:SNARE binding"/>
    <property type="evidence" value="ECO:0007669"/>
    <property type="project" value="TreeGrafter"/>
</dbReference>
<keyword evidence="6 10" id="KW-0472">Membrane</keyword>
<gene>
    <name evidence="13" type="ORF">PHYEVI_LOCUS9409</name>
</gene>
<keyword evidence="11" id="KW-0175">Coiled coil</keyword>
<comment type="subcellular location">
    <subcellularLocation>
        <location evidence="8">Golgi apparatus</location>
        <location evidence="8">cis-Golgi network membrane</location>
        <topology evidence="8">Single-pass type IV membrane protein</topology>
    </subcellularLocation>
</comment>
<keyword evidence="5" id="KW-0333">Golgi apparatus</keyword>
<dbReference type="Gene3D" id="1.20.5.110">
    <property type="match status" value="1"/>
</dbReference>
<evidence type="ECO:0000313" key="14">
    <source>
        <dbReference type="Proteomes" id="UP001153712"/>
    </source>
</evidence>
<dbReference type="OrthoDB" id="158360at2759"/>
<dbReference type="GO" id="GO:0031902">
    <property type="term" value="C:late endosome membrane"/>
    <property type="evidence" value="ECO:0007669"/>
    <property type="project" value="TreeGrafter"/>
</dbReference>
<dbReference type="InterPro" id="IPR027027">
    <property type="entry name" value="GOSR2/Membrin/Bos1"/>
</dbReference>
<dbReference type="AlphaFoldDB" id="A0A9N9TR94"/>
<keyword evidence="3 10" id="KW-0653">Protein transport</keyword>